<sequence length="101" mass="10926">NCNVKLSDEEIGSPYCNELDILLAMNAPSVERFEHMIKPGGILLYNRDMVEADKITRQDITALSVPANELSAGAENSKGANLVMLGVLEKATGMFGKEELA</sequence>
<evidence type="ECO:0000313" key="4">
    <source>
        <dbReference type="Proteomes" id="UP001205063"/>
    </source>
</evidence>
<evidence type="ECO:0000313" key="3">
    <source>
        <dbReference type="EMBL" id="MCQ4950820.1"/>
    </source>
</evidence>
<dbReference type="InterPro" id="IPR019752">
    <property type="entry name" value="Pyrv/ketoisovalerate_OxRed_cat"/>
</dbReference>
<comment type="caution">
    <text evidence="3">The sequence shown here is derived from an EMBL/GenBank/DDBJ whole genome shotgun (WGS) entry which is preliminary data.</text>
</comment>
<evidence type="ECO:0000256" key="1">
    <source>
        <dbReference type="ARBA" id="ARBA00023002"/>
    </source>
</evidence>
<dbReference type="Proteomes" id="UP001205063">
    <property type="component" value="Unassembled WGS sequence"/>
</dbReference>
<protein>
    <submittedName>
        <fullName evidence="3">2-oxoacid:acceptor oxidoreductase family protein</fullName>
    </submittedName>
</protein>
<dbReference type="GO" id="GO:0016903">
    <property type="term" value="F:oxidoreductase activity, acting on the aldehyde or oxo group of donors"/>
    <property type="evidence" value="ECO:0007669"/>
    <property type="project" value="InterPro"/>
</dbReference>
<dbReference type="Pfam" id="PF01558">
    <property type="entry name" value="POR"/>
    <property type="match status" value="1"/>
</dbReference>
<dbReference type="RefSeq" id="WP_256136930.1">
    <property type="nucleotide sequence ID" value="NZ_JANGAB010000307.1"/>
</dbReference>
<gene>
    <name evidence="3" type="ORF">NE646_14395</name>
</gene>
<feature type="non-terminal residue" evidence="3">
    <location>
        <position position="1"/>
    </location>
</feature>
<evidence type="ECO:0000259" key="2">
    <source>
        <dbReference type="Pfam" id="PF01558"/>
    </source>
</evidence>
<dbReference type="PANTHER" id="PTHR42730:SF1">
    <property type="entry name" value="2-OXOGLUTARATE SYNTHASE SUBUNIT KORC"/>
    <property type="match status" value="1"/>
</dbReference>
<organism evidence="3 4">
    <name type="scientific">Bittarella massiliensis</name>
    <name type="common">ex Durand et al. 2017</name>
    <dbReference type="NCBI Taxonomy" id="1720313"/>
    <lineage>
        <taxon>Bacteria</taxon>
        <taxon>Bacillati</taxon>
        <taxon>Bacillota</taxon>
        <taxon>Clostridia</taxon>
        <taxon>Eubacteriales</taxon>
        <taxon>Oscillospiraceae</taxon>
        <taxon>Bittarella (ex Durand et al. 2017)</taxon>
    </lineage>
</organism>
<dbReference type="Gene3D" id="3.40.920.10">
    <property type="entry name" value="Pyruvate-ferredoxin oxidoreductase, PFOR, domain III"/>
    <property type="match status" value="1"/>
</dbReference>
<name>A0AAW5KFJ9_9FIRM</name>
<proteinExistence type="predicted"/>
<reference evidence="3" key="1">
    <citation type="submission" date="2022-06" db="EMBL/GenBank/DDBJ databases">
        <title>Isolation of gut microbiota from human fecal samples.</title>
        <authorList>
            <person name="Pamer E.G."/>
            <person name="Barat B."/>
            <person name="Waligurski E."/>
            <person name="Medina S."/>
            <person name="Paddock L."/>
            <person name="Mostad J."/>
        </authorList>
    </citation>
    <scope>NUCLEOTIDE SEQUENCE</scope>
    <source>
        <strain evidence="3">DFI.7.96</strain>
    </source>
</reference>
<feature type="non-terminal residue" evidence="3">
    <location>
        <position position="101"/>
    </location>
</feature>
<dbReference type="InterPro" id="IPR052554">
    <property type="entry name" value="2-oxoglutarate_synth_KorC"/>
</dbReference>
<accession>A0AAW5KFJ9</accession>
<feature type="domain" description="Pyruvate/ketoisovalerate oxidoreductase catalytic" evidence="2">
    <location>
        <begin position="1"/>
        <end position="100"/>
    </location>
</feature>
<dbReference type="SUPFAM" id="SSF53323">
    <property type="entry name" value="Pyruvate-ferredoxin oxidoreductase, PFOR, domain III"/>
    <property type="match status" value="1"/>
</dbReference>
<dbReference type="InterPro" id="IPR002869">
    <property type="entry name" value="Pyrv_flavodox_OxRed_cen"/>
</dbReference>
<dbReference type="EMBL" id="JANGAB010000307">
    <property type="protein sequence ID" value="MCQ4950820.1"/>
    <property type="molecule type" value="Genomic_DNA"/>
</dbReference>
<dbReference type="PANTHER" id="PTHR42730">
    <property type="entry name" value="2-OXOGLUTARATE SYNTHASE SUBUNIT KORC"/>
    <property type="match status" value="1"/>
</dbReference>
<keyword evidence="1" id="KW-0560">Oxidoreductase</keyword>
<dbReference type="AlphaFoldDB" id="A0AAW5KFJ9"/>